<organism evidence="1 2">
    <name type="scientific">Cladobotryum mycophilum</name>
    <dbReference type="NCBI Taxonomy" id="491253"/>
    <lineage>
        <taxon>Eukaryota</taxon>
        <taxon>Fungi</taxon>
        <taxon>Dikarya</taxon>
        <taxon>Ascomycota</taxon>
        <taxon>Pezizomycotina</taxon>
        <taxon>Sordariomycetes</taxon>
        <taxon>Hypocreomycetidae</taxon>
        <taxon>Hypocreales</taxon>
        <taxon>Hypocreaceae</taxon>
        <taxon>Cladobotryum</taxon>
    </lineage>
</organism>
<keyword evidence="2" id="KW-1185">Reference proteome</keyword>
<gene>
    <name evidence="1" type="ORF">PT974_03880</name>
</gene>
<sequence length="127" mass="14565">MCQFKIEVQLCGCRDSNCTQRPSTLNQNESQFLRKTGGHVFKIVTYFRTGPLCIDSFSNEDPNRLTLYYGMDPKNANSKQDCKNRTFKIDPNSKHLDVTCDECKKKCTQPPLSIWDRDIETLGCITS</sequence>
<proteinExistence type="predicted"/>
<reference evidence="1 2" key="1">
    <citation type="submission" date="2024-01" db="EMBL/GenBank/DDBJ databases">
        <title>Complete genome of Cladobotryum mycophilum ATHUM6906.</title>
        <authorList>
            <person name="Christinaki A.C."/>
            <person name="Myridakis A.I."/>
            <person name="Kouvelis V.N."/>
        </authorList>
    </citation>
    <scope>NUCLEOTIDE SEQUENCE [LARGE SCALE GENOMIC DNA]</scope>
    <source>
        <strain evidence="1 2">ATHUM6906</strain>
    </source>
</reference>
<evidence type="ECO:0000313" key="1">
    <source>
        <dbReference type="EMBL" id="KAK5995472.1"/>
    </source>
</evidence>
<name>A0ABR0STJ1_9HYPO</name>
<accession>A0ABR0STJ1</accession>
<protein>
    <submittedName>
        <fullName evidence="1">Uncharacterized protein</fullName>
    </submittedName>
</protein>
<comment type="caution">
    <text evidence="1">The sequence shown here is derived from an EMBL/GenBank/DDBJ whole genome shotgun (WGS) entry which is preliminary data.</text>
</comment>
<dbReference type="EMBL" id="JAVFKD010000004">
    <property type="protein sequence ID" value="KAK5995472.1"/>
    <property type="molecule type" value="Genomic_DNA"/>
</dbReference>
<evidence type="ECO:0000313" key="2">
    <source>
        <dbReference type="Proteomes" id="UP001338125"/>
    </source>
</evidence>
<dbReference type="Proteomes" id="UP001338125">
    <property type="component" value="Unassembled WGS sequence"/>
</dbReference>